<keyword evidence="5" id="KW-1185">Reference proteome</keyword>
<evidence type="ECO:0000256" key="3">
    <source>
        <dbReference type="SAM" id="SignalP"/>
    </source>
</evidence>
<dbReference type="EMBL" id="JARIHO010000011">
    <property type="protein sequence ID" value="KAJ7353008.1"/>
    <property type="molecule type" value="Genomic_DNA"/>
</dbReference>
<organism evidence="4 5">
    <name type="scientific">Mycena albidolilacea</name>
    <dbReference type="NCBI Taxonomy" id="1033008"/>
    <lineage>
        <taxon>Eukaryota</taxon>
        <taxon>Fungi</taxon>
        <taxon>Dikarya</taxon>
        <taxon>Basidiomycota</taxon>
        <taxon>Agaricomycotina</taxon>
        <taxon>Agaricomycetes</taxon>
        <taxon>Agaricomycetidae</taxon>
        <taxon>Agaricales</taxon>
        <taxon>Marasmiineae</taxon>
        <taxon>Mycenaceae</taxon>
        <taxon>Mycena</taxon>
    </lineage>
</organism>
<accession>A0AAD7EV46</accession>
<dbReference type="Pfam" id="PF00023">
    <property type="entry name" value="Ank"/>
    <property type="match status" value="1"/>
</dbReference>
<feature type="signal peptide" evidence="3">
    <location>
        <begin position="1"/>
        <end position="30"/>
    </location>
</feature>
<dbReference type="SUPFAM" id="SSF48403">
    <property type="entry name" value="Ankyrin repeat"/>
    <property type="match status" value="1"/>
</dbReference>
<comment type="caution">
    <text evidence="4">The sequence shown here is derived from an EMBL/GenBank/DDBJ whole genome shotgun (WGS) entry which is preliminary data.</text>
</comment>
<keyword evidence="2" id="KW-0040">ANK repeat</keyword>
<dbReference type="PANTHER" id="PTHR24171">
    <property type="entry name" value="ANKYRIN REPEAT DOMAIN-CONTAINING PROTEIN 39-RELATED"/>
    <property type="match status" value="1"/>
</dbReference>
<dbReference type="InterPro" id="IPR036770">
    <property type="entry name" value="Ankyrin_rpt-contain_sf"/>
</dbReference>
<feature type="chain" id="PRO_5042225587" evidence="3">
    <location>
        <begin position="31"/>
        <end position="143"/>
    </location>
</feature>
<name>A0AAD7EV46_9AGAR</name>
<evidence type="ECO:0000256" key="1">
    <source>
        <dbReference type="ARBA" id="ARBA00022737"/>
    </source>
</evidence>
<protein>
    <submittedName>
        <fullName evidence="4">Uncharacterized protein</fullName>
    </submittedName>
</protein>
<keyword evidence="3" id="KW-0732">Signal</keyword>
<evidence type="ECO:0000256" key="2">
    <source>
        <dbReference type="ARBA" id="ARBA00023043"/>
    </source>
</evidence>
<dbReference type="Proteomes" id="UP001218218">
    <property type="component" value="Unassembled WGS sequence"/>
</dbReference>
<sequence length="143" mass="14853">MLIVEVSNPSGPPKFSLRLSFLLIVQLLIGADMNAKGGHYGSVLQAAPSSGSEPIFQLLIANDATVNLQGGYFGSAIQATACCKSEPIVELLIANGANVNARGARYDSALRAALAEGNEIIAGLLRTSDAEEPPNQNETEGQA</sequence>
<gene>
    <name evidence="4" type="ORF">DFH08DRAFT_692431</name>
</gene>
<evidence type="ECO:0000313" key="5">
    <source>
        <dbReference type="Proteomes" id="UP001218218"/>
    </source>
</evidence>
<dbReference type="Gene3D" id="1.25.40.20">
    <property type="entry name" value="Ankyrin repeat-containing domain"/>
    <property type="match status" value="1"/>
</dbReference>
<keyword evidence="1" id="KW-0677">Repeat</keyword>
<reference evidence="4" key="1">
    <citation type="submission" date="2023-03" db="EMBL/GenBank/DDBJ databases">
        <title>Massive genome expansion in bonnet fungi (Mycena s.s.) driven by repeated elements and novel gene families across ecological guilds.</title>
        <authorList>
            <consortium name="Lawrence Berkeley National Laboratory"/>
            <person name="Harder C.B."/>
            <person name="Miyauchi S."/>
            <person name="Viragh M."/>
            <person name="Kuo A."/>
            <person name="Thoen E."/>
            <person name="Andreopoulos B."/>
            <person name="Lu D."/>
            <person name="Skrede I."/>
            <person name="Drula E."/>
            <person name="Henrissat B."/>
            <person name="Morin E."/>
            <person name="Kohler A."/>
            <person name="Barry K."/>
            <person name="LaButti K."/>
            <person name="Morin E."/>
            <person name="Salamov A."/>
            <person name="Lipzen A."/>
            <person name="Mereny Z."/>
            <person name="Hegedus B."/>
            <person name="Baldrian P."/>
            <person name="Stursova M."/>
            <person name="Weitz H."/>
            <person name="Taylor A."/>
            <person name="Grigoriev I.V."/>
            <person name="Nagy L.G."/>
            <person name="Martin F."/>
            <person name="Kauserud H."/>
        </authorList>
    </citation>
    <scope>NUCLEOTIDE SEQUENCE</scope>
    <source>
        <strain evidence="4">CBHHK002</strain>
    </source>
</reference>
<dbReference type="AlphaFoldDB" id="A0AAD7EV46"/>
<evidence type="ECO:0000313" key="4">
    <source>
        <dbReference type="EMBL" id="KAJ7353008.1"/>
    </source>
</evidence>
<proteinExistence type="predicted"/>
<dbReference type="InterPro" id="IPR002110">
    <property type="entry name" value="Ankyrin_rpt"/>
</dbReference>
<dbReference type="PANTHER" id="PTHR24171:SF9">
    <property type="entry name" value="ANKYRIN REPEAT DOMAIN-CONTAINING PROTEIN 39"/>
    <property type="match status" value="1"/>
</dbReference>